<gene>
    <name evidence="6" type="primary">Sigirr</name>
    <name evidence="6" type="ORF">GTO96_0000587</name>
</gene>
<evidence type="ECO:0000313" key="6">
    <source>
        <dbReference type="EMBL" id="KAG2462121.1"/>
    </source>
</evidence>
<dbReference type="PROSITE" id="PS50104">
    <property type="entry name" value="TIR"/>
    <property type="match status" value="1"/>
</dbReference>
<dbReference type="AlphaFoldDB" id="A0A8X8BPY0"/>
<dbReference type="SMART" id="SM00255">
    <property type="entry name" value="TIR"/>
    <property type="match status" value="1"/>
</dbReference>
<evidence type="ECO:0000256" key="4">
    <source>
        <dbReference type="SAM" id="Phobius"/>
    </source>
</evidence>
<feature type="transmembrane region" description="Helical" evidence="4">
    <location>
        <begin position="57"/>
        <end position="76"/>
    </location>
</feature>
<dbReference type="InterPro" id="IPR000157">
    <property type="entry name" value="TIR_dom"/>
</dbReference>
<dbReference type="Proteomes" id="UP000886611">
    <property type="component" value="Unassembled WGS sequence"/>
</dbReference>
<dbReference type="GO" id="GO:0007165">
    <property type="term" value="P:signal transduction"/>
    <property type="evidence" value="ECO:0007669"/>
    <property type="project" value="InterPro"/>
</dbReference>
<keyword evidence="1" id="KW-1015">Disulfide bond</keyword>
<keyword evidence="2" id="KW-0325">Glycoprotein</keyword>
<feature type="non-terminal residue" evidence="6">
    <location>
        <position position="1"/>
    </location>
</feature>
<accession>A0A8X8BPY0</accession>
<evidence type="ECO:0000256" key="3">
    <source>
        <dbReference type="ARBA" id="ARBA00023319"/>
    </source>
</evidence>
<dbReference type="InterPro" id="IPR035897">
    <property type="entry name" value="Toll_tir_struct_dom_sf"/>
</dbReference>
<dbReference type="InterPro" id="IPR049452">
    <property type="entry name" value="Anoctamin_TM"/>
</dbReference>
<keyword evidence="4" id="KW-0812">Transmembrane</keyword>
<dbReference type="Pfam" id="PF01582">
    <property type="entry name" value="TIR"/>
    <property type="match status" value="1"/>
</dbReference>
<keyword evidence="4" id="KW-0472">Membrane</keyword>
<dbReference type="PANTHER" id="PTHR11890">
    <property type="entry name" value="INTERLEUKIN-1 RECEPTOR FAMILY MEMBER"/>
    <property type="match status" value="1"/>
</dbReference>
<dbReference type="InterPro" id="IPR015621">
    <property type="entry name" value="IL-1_rcpt_fam"/>
</dbReference>
<dbReference type="Pfam" id="PF04547">
    <property type="entry name" value="Anoctamin"/>
    <property type="match status" value="1"/>
</dbReference>
<protein>
    <submittedName>
        <fullName evidence="6">SIGIR protein</fullName>
    </submittedName>
</protein>
<feature type="transmembrane region" description="Helical" evidence="4">
    <location>
        <begin position="118"/>
        <end position="145"/>
    </location>
</feature>
<sequence length="574" mass="65815">MSRILDDNFMADACFLSDIFKHLNDHNLGLQGRDKTVIDLVEQIRAFQVTNLFDNEGTVFFAIFMALWATIFLELWKRHRAREACHWKLYNWDKEEEDLVLEIVNNPQVMPEKYQHSYVSSVIVMFLVSVMIVIFIGLSLGLVVFRVFATVMLSESEWKLLKENANTVAVMLGAVVHYLTITIMTKCHPSGCMTDLFIQMAIIMILKQTLSNIVEFLSPCMVGYVENSLSTVNLEHLDPKHLQNNSNFVNLTYCRTPIGVHQSEYSNAHDASIPQGNANHVAAVIGALTVLLVLVLMTILYVKCRLNVKLWCRDKYEDYDANDGKLYDAYISYVDSANEKKFVNFILKPHLENKYNYKLHLNTGDILPGSEPSAELLMNVSRCRRLIVVLSQSYLEQDWCTNNFKEGLWRLTELCNKPIFILFENQYRLATHPAVQLLREQKRSITLLVWNSKSVAPSSDFWKELVLAMPHKIRYHSTMADPQVFLHDDKDPMLTVNPEYLDCGSDLDPQGDLGVRVPIFKGPPPKVSALPNSVTHVPTEELEQRHSEIDISDLGSRNYGVRTDFYCLVTEEEF</sequence>
<name>A0A8X8BPY0_POLSE</name>
<dbReference type="Gene3D" id="3.40.50.10140">
    <property type="entry name" value="Toll/interleukin-1 receptor homology (TIR) domain"/>
    <property type="match status" value="1"/>
</dbReference>
<evidence type="ECO:0000313" key="7">
    <source>
        <dbReference type="Proteomes" id="UP000886611"/>
    </source>
</evidence>
<feature type="transmembrane region" description="Helical" evidence="4">
    <location>
        <begin position="281"/>
        <end position="302"/>
    </location>
</feature>
<keyword evidence="3" id="KW-0393">Immunoglobulin domain</keyword>
<evidence type="ECO:0000256" key="2">
    <source>
        <dbReference type="ARBA" id="ARBA00023180"/>
    </source>
</evidence>
<reference evidence="6 7" key="1">
    <citation type="journal article" date="2021" name="Cell">
        <title>Tracing the genetic footprints of vertebrate landing in non-teleost ray-finned fishes.</title>
        <authorList>
            <person name="Bi X."/>
            <person name="Wang K."/>
            <person name="Yang L."/>
            <person name="Pan H."/>
            <person name="Jiang H."/>
            <person name="Wei Q."/>
            <person name="Fang M."/>
            <person name="Yu H."/>
            <person name="Zhu C."/>
            <person name="Cai Y."/>
            <person name="He Y."/>
            <person name="Gan X."/>
            <person name="Zeng H."/>
            <person name="Yu D."/>
            <person name="Zhu Y."/>
            <person name="Jiang H."/>
            <person name="Qiu Q."/>
            <person name="Yang H."/>
            <person name="Zhang Y.E."/>
            <person name="Wang W."/>
            <person name="Zhu M."/>
            <person name="He S."/>
            <person name="Zhang G."/>
        </authorList>
    </citation>
    <scope>NUCLEOTIDE SEQUENCE [LARGE SCALE GENOMIC DNA]</scope>
    <source>
        <strain evidence="6">Bchr_013</strain>
    </source>
</reference>
<feature type="transmembrane region" description="Helical" evidence="4">
    <location>
        <begin position="165"/>
        <end position="184"/>
    </location>
</feature>
<dbReference type="PRINTS" id="PR01537">
    <property type="entry name" value="INTRLKN1R1F"/>
</dbReference>
<feature type="domain" description="TIR" evidence="5">
    <location>
        <begin position="325"/>
        <end position="469"/>
    </location>
</feature>
<dbReference type="SUPFAM" id="SSF52200">
    <property type="entry name" value="Toll/Interleukin receptor TIR domain"/>
    <property type="match status" value="1"/>
</dbReference>
<dbReference type="PANTHER" id="PTHR11890:SF19">
    <property type="entry name" value="SINGLE IG IL-1-RELATED RECEPTOR"/>
    <property type="match status" value="1"/>
</dbReference>
<evidence type="ECO:0000256" key="1">
    <source>
        <dbReference type="ARBA" id="ARBA00023157"/>
    </source>
</evidence>
<keyword evidence="7" id="KW-1185">Reference proteome</keyword>
<proteinExistence type="predicted"/>
<evidence type="ECO:0000259" key="5">
    <source>
        <dbReference type="PROSITE" id="PS50104"/>
    </source>
</evidence>
<comment type="caution">
    <text evidence="6">The sequence shown here is derived from an EMBL/GenBank/DDBJ whole genome shotgun (WGS) entry which is preliminary data.</text>
</comment>
<keyword evidence="4" id="KW-1133">Transmembrane helix</keyword>
<feature type="non-terminal residue" evidence="6">
    <location>
        <position position="574"/>
    </location>
</feature>
<dbReference type="EMBL" id="JAATIS010004040">
    <property type="protein sequence ID" value="KAG2462121.1"/>
    <property type="molecule type" value="Genomic_DNA"/>
</dbReference>
<organism evidence="6 7">
    <name type="scientific">Polypterus senegalus</name>
    <name type="common">Senegal bichir</name>
    <dbReference type="NCBI Taxonomy" id="55291"/>
    <lineage>
        <taxon>Eukaryota</taxon>
        <taxon>Metazoa</taxon>
        <taxon>Chordata</taxon>
        <taxon>Craniata</taxon>
        <taxon>Vertebrata</taxon>
        <taxon>Euteleostomi</taxon>
        <taxon>Actinopterygii</taxon>
        <taxon>Polypteriformes</taxon>
        <taxon>Polypteridae</taxon>
        <taxon>Polypterus</taxon>
    </lineage>
</organism>